<name>A0A1X2IAD6_9FUNG</name>
<proteinExistence type="predicted"/>
<evidence type="ECO:0000313" key="1">
    <source>
        <dbReference type="EMBL" id="ORZ12722.1"/>
    </source>
</evidence>
<dbReference type="EMBL" id="MCGE01000018">
    <property type="protein sequence ID" value="ORZ12722.1"/>
    <property type="molecule type" value="Genomic_DNA"/>
</dbReference>
<organism evidence="1 2">
    <name type="scientific">Absidia repens</name>
    <dbReference type="NCBI Taxonomy" id="90262"/>
    <lineage>
        <taxon>Eukaryota</taxon>
        <taxon>Fungi</taxon>
        <taxon>Fungi incertae sedis</taxon>
        <taxon>Mucoromycota</taxon>
        <taxon>Mucoromycotina</taxon>
        <taxon>Mucoromycetes</taxon>
        <taxon>Mucorales</taxon>
        <taxon>Cunninghamellaceae</taxon>
        <taxon>Absidia</taxon>
    </lineage>
</organism>
<gene>
    <name evidence="1" type="ORF">BCR42DRAFT_394513</name>
</gene>
<keyword evidence="2" id="KW-1185">Reference proteome</keyword>
<dbReference type="Proteomes" id="UP000193560">
    <property type="component" value="Unassembled WGS sequence"/>
</dbReference>
<evidence type="ECO:0000313" key="2">
    <source>
        <dbReference type="Proteomes" id="UP000193560"/>
    </source>
</evidence>
<sequence>MILRFDLGMVALAAKEKVIPSEMITCFLLLLLATGRSFLRIVGDIDAFLNGKEARKTKAGGLFIFIIELEKECDEVDGSAIISSNWINGGASDWKRQCGTNCHLKSSSICIGLSVVFVMGHMKRYSLYGLSDPRMD</sequence>
<reference evidence="1 2" key="1">
    <citation type="submission" date="2016-07" db="EMBL/GenBank/DDBJ databases">
        <title>Pervasive Adenine N6-methylation of Active Genes in Fungi.</title>
        <authorList>
            <consortium name="DOE Joint Genome Institute"/>
            <person name="Mondo S.J."/>
            <person name="Dannebaum R.O."/>
            <person name="Kuo R.C."/>
            <person name="Labutti K."/>
            <person name="Haridas S."/>
            <person name="Kuo A."/>
            <person name="Salamov A."/>
            <person name="Ahrendt S.R."/>
            <person name="Lipzen A."/>
            <person name="Sullivan W."/>
            <person name="Andreopoulos W.B."/>
            <person name="Clum A."/>
            <person name="Lindquist E."/>
            <person name="Daum C."/>
            <person name="Ramamoorthy G.K."/>
            <person name="Gryganskyi A."/>
            <person name="Culley D."/>
            <person name="Magnuson J.K."/>
            <person name="James T.Y."/>
            <person name="O'Malley M.A."/>
            <person name="Stajich J.E."/>
            <person name="Spatafora J.W."/>
            <person name="Visel A."/>
            <person name="Grigoriev I.V."/>
        </authorList>
    </citation>
    <scope>NUCLEOTIDE SEQUENCE [LARGE SCALE GENOMIC DNA]</scope>
    <source>
        <strain evidence="1 2">NRRL 1336</strain>
    </source>
</reference>
<protein>
    <submittedName>
        <fullName evidence="1">Uncharacterized protein</fullName>
    </submittedName>
</protein>
<accession>A0A1X2IAD6</accession>
<comment type="caution">
    <text evidence="1">The sequence shown here is derived from an EMBL/GenBank/DDBJ whole genome shotgun (WGS) entry which is preliminary data.</text>
</comment>
<dbReference type="AlphaFoldDB" id="A0A1X2IAD6"/>